<feature type="transmembrane region" description="Helical" evidence="3">
    <location>
        <begin position="137"/>
        <end position="158"/>
    </location>
</feature>
<reference evidence="5" key="1">
    <citation type="submission" date="2018-05" db="EMBL/GenBank/DDBJ databases">
        <authorList>
            <person name="Lanie J.A."/>
            <person name="Ng W.-L."/>
            <person name="Kazmierczak K.M."/>
            <person name="Andrzejewski T.M."/>
            <person name="Davidsen T.M."/>
            <person name="Wayne K.J."/>
            <person name="Tettelin H."/>
            <person name="Glass J.I."/>
            <person name="Rusch D."/>
            <person name="Podicherti R."/>
            <person name="Tsui H.-C.T."/>
            <person name="Winkler M.E."/>
        </authorList>
    </citation>
    <scope>NUCLEOTIDE SEQUENCE</scope>
</reference>
<keyword evidence="3" id="KW-1133">Transmembrane helix</keyword>
<feature type="transmembrane region" description="Helical" evidence="3">
    <location>
        <begin position="112"/>
        <end position="131"/>
    </location>
</feature>
<feature type="transmembrane region" description="Helical" evidence="3">
    <location>
        <begin position="305"/>
        <end position="327"/>
    </location>
</feature>
<feature type="non-terminal residue" evidence="5">
    <location>
        <position position="1"/>
    </location>
</feature>
<organism evidence="5">
    <name type="scientific">marine metagenome</name>
    <dbReference type="NCBI Taxonomy" id="408172"/>
    <lineage>
        <taxon>unclassified sequences</taxon>
        <taxon>metagenomes</taxon>
        <taxon>ecological metagenomes</taxon>
    </lineage>
</organism>
<dbReference type="Pfam" id="PF13432">
    <property type="entry name" value="TPR_16"/>
    <property type="match status" value="1"/>
</dbReference>
<feature type="transmembrane region" description="Helical" evidence="3">
    <location>
        <begin position="276"/>
        <end position="298"/>
    </location>
</feature>
<feature type="transmembrane region" description="Helical" evidence="3">
    <location>
        <begin position="333"/>
        <end position="353"/>
    </location>
</feature>
<dbReference type="Pfam" id="PF13181">
    <property type="entry name" value="TPR_8"/>
    <property type="match status" value="1"/>
</dbReference>
<evidence type="ECO:0000256" key="1">
    <source>
        <dbReference type="ARBA" id="ARBA00022737"/>
    </source>
</evidence>
<feature type="non-terminal residue" evidence="5">
    <location>
        <position position="490"/>
    </location>
</feature>
<dbReference type="Pfam" id="PF13231">
    <property type="entry name" value="PMT_2"/>
    <property type="match status" value="1"/>
</dbReference>
<dbReference type="Gene3D" id="1.25.40.10">
    <property type="entry name" value="Tetratricopeptide repeat domain"/>
    <property type="match status" value="1"/>
</dbReference>
<evidence type="ECO:0000256" key="2">
    <source>
        <dbReference type="ARBA" id="ARBA00022803"/>
    </source>
</evidence>
<feature type="transmembrane region" description="Helical" evidence="3">
    <location>
        <begin position="170"/>
        <end position="199"/>
    </location>
</feature>
<dbReference type="InterPro" id="IPR038731">
    <property type="entry name" value="RgtA/B/C-like"/>
</dbReference>
<evidence type="ECO:0000256" key="3">
    <source>
        <dbReference type="SAM" id="Phobius"/>
    </source>
</evidence>
<dbReference type="PROSITE" id="PS50293">
    <property type="entry name" value="TPR_REGION"/>
    <property type="match status" value="2"/>
</dbReference>
<evidence type="ECO:0000259" key="4">
    <source>
        <dbReference type="Pfam" id="PF13231"/>
    </source>
</evidence>
<keyword evidence="2" id="KW-0802">TPR repeat</keyword>
<dbReference type="AlphaFoldDB" id="A0A382EZ87"/>
<proteinExistence type="predicted"/>
<accession>A0A382EZ87</accession>
<protein>
    <recommendedName>
        <fullName evidence="4">Glycosyltransferase RgtA/B/C/D-like domain-containing protein</fullName>
    </recommendedName>
</protein>
<dbReference type="InterPro" id="IPR019734">
    <property type="entry name" value="TPR_rpt"/>
</dbReference>
<feature type="transmembrane region" description="Helical" evidence="3">
    <location>
        <begin position="6"/>
        <end position="25"/>
    </location>
</feature>
<dbReference type="SUPFAM" id="SSF48452">
    <property type="entry name" value="TPR-like"/>
    <property type="match status" value="1"/>
</dbReference>
<dbReference type="PANTHER" id="PTHR44227:SF3">
    <property type="entry name" value="PROTEIN O-MANNOSYL-TRANSFERASE TMTC4"/>
    <property type="match status" value="1"/>
</dbReference>
<feature type="domain" description="Glycosyltransferase RgtA/B/C/D-like" evidence="4">
    <location>
        <begin position="78"/>
        <end position="212"/>
    </location>
</feature>
<keyword evidence="1" id="KW-0677">Repeat</keyword>
<name>A0A382EZ87_9ZZZZ</name>
<dbReference type="EMBL" id="UINC01046871">
    <property type="protein sequence ID" value="SVB55424.1"/>
    <property type="molecule type" value="Genomic_DNA"/>
</dbReference>
<feature type="transmembrane region" description="Helical" evidence="3">
    <location>
        <begin position="87"/>
        <end position="105"/>
    </location>
</feature>
<dbReference type="InterPro" id="IPR052346">
    <property type="entry name" value="O-mannosyl-transferase_TMTC"/>
</dbReference>
<keyword evidence="3" id="KW-0472">Membrane</keyword>
<dbReference type="InterPro" id="IPR011990">
    <property type="entry name" value="TPR-like_helical_dom_sf"/>
</dbReference>
<evidence type="ECO:0000313" key="5">
    <source>
        <dbReference type="EMBL" id="SVB55424.1"/>
    </source>
</evidence>
<dbReference type="SMART" id="SM00028">
    <property type="entry name" value="TPR"/>
    <property type="match status" value="3"/>
</dbReference>
<dbReference type="PROSITE" id="PS50005">
    <property type="entry name" value="TPR"/>
    <property type="match status" value="3"/>
</dbReference>
<dbReference type="PANTHER" id="PTHR44227">
    <property type="match status" value="1"/>
</dbReference>
<sequence>VRLDSWKVPVGLALWVFILYANTLGNNFHYDDTHSLIDNTSVRSLGNVGRFFLDPGSFSAMPDARMYRPLLLVTYAVNYAIDGYDAFGYHLFNVLLHAANACLVWHVARRVLGGHGTALTAALLFATHPVVSESVNYVSSRSTSLAALFVLGAVIALVDGSRRPSWRHHAALTVLAAAALLSKSVGVVLLPAAALWLWLLGPGTRASWTLLVGPAVAAGAYVMGTRVIVGKALFEPVRTLGIQVATQLKAIPFYAYTNLMPAHLSVEPQFFEAPGVLGLVPLLALALAICMAAAVVVLRRMCPAAAFGAGWFAVTLAPSSVVPLNVLVNEHRLYLPLVGGVLLAGALLGSAGARLRAFAPALLAVWTLLVWQRNGDWVSEETIWLDAARKGPAMPRVHVNLGKGYLESERYEEAIVASRRGLALDPDISLAHYNIGTAYLSLERYEEAVASFEAALELQPGMMEALNNLGNSYQHQGRYELAIDTFREAL</sequence>
<keyword evidence="3" id="KW-0812">Transmembrane</keyword>
<feature type="transmembrane region" description="Helical" evidence="3">
    <location>
        <begin position="205"/>
        <end position="224"/>
    </location>
</feature>
<gene>
    <name evidence="5" type="ORF">METZ01_LOCUS208278</name>
</gene>